<keyword evidence="1" id="KW-0472">Membrane</keyword>
<dbReference type="STRING" id="981085.W9QHG5"/>
<evidence type="ECO:0000313" key="2">
    <source>
        <dbReference type="EMBL" id="EXB37414.1"/>
    </source>
</evidence>
<dbReference type="PANTHER" id="PTHR31170">
    <property type="entry name" value="BNAC04G53230D PROTEIN"/>
    <property type="match status" value="1"/>
</dbReference>
<proteinExistence type="predicted"/>
<organism evidence="2 3">
    <name type="scientific">Morus notabilis</name>
    <dbReference type="NCBI Taxonomy" id="981085"/>
    <lineage>
        <taxon>Eukaryota</taxon>
        <taxon>Viridiplantae</taxon>
        <taxon>Streptophyta</taxon>
        <taxon>Embryophyta</taxon>
        <taxon>Tracheophyta</taxon>
        <taxon>Spermatophyta</taxon>
        <taxon>Magnoliopsida</taxon>
        <taxon>eudicotyledons</taxon>
        <taxon>Gunneridae</taxon>
        <taxon>Pentapetalae</taxon>
        <taxon>rosids</taxon>
        <taxon>fabids</taxon>
        <taxon>Rosales</taxon>
        <taxon>Moraceae</taxon>
        <taxon>Moreae</taxon>
        <taxon>Morus</taxon>
    </lineage>
</organism>
<accession>W9QHG5</accession>
<protein>
    <submittedName>
        <fullName evidence="2">Uncharacterized protein</fullName>
    </submittedName>
</protein>
<dbReference type="EMBL" id="KE343616">
    <property type="protein sequence ID" value="EXB37414.1"/>
    <property type="molecule type" value="Genomic_DNA"/>
</dbReference>
<dbReference type="Pfam" id="PF03140">
    <property type="entry name" value="DUF247"/>
    <property type="match status" value="1"/>
</dbReference>
<keyword evidence="3" id="KW-1185">Reference proteome</keyword>
<dbReference type="eggNOG" id="ENOG502SHTU">
    <property type="taxonomic scope" value="Eukaryota"/>
</dbReference>
<evidence type="ECO:0000313" key="3">
    <source>
        <dbReference type="Proteomes" id="UP000030645"/>
    </source>
</evidence>
<reference evidence="3" key="1">
    <citation type="submission" date="2013-01" db="EMBL/GenBank/DDBJ databases">
        <title>Draft Genome Sequence of a Mulberry Tree, Morus notabilis C.K. Schneid.</title>
        <authorList>
            <person name="He N."/>
            <person name="Zhao S."/>
        </authorList>
    </citation>
    <scope>NUCLEOTIDE SEQUENCE</scope>
</reference>
<keyword evidence="1" id="KW-1133">Transmembrane helix</keyword>
<sequence>MDGFDDPVVIIDIPEDLEFKQWSKCWIHRVPRNLRKVKEDLYTPQLISIGPFHHGKKELKAMDFYKEKYRDELFKRIDEPSKRAEIVNRITKFIENGSKEIRSRYAGTIDLDDELFVKMILRDACFIIELFQRKDCKAESGMDYILSTPWLWKAVKVDLLLLENQLPFSVLQQLYELLKPFLPAVKVPPNHILTESDWKKFADLKEVKHLTNLLREFWLPKEFIKDKSPHQDVADRRYLYSATKLDKAGVTFKRARKGKSLTDVKISRKPVLKFIPGINCMQLKLPQLKLENDTECLLRNVMALEQCLYPKEDYICGYIALMDQLINTGEDVEFLVERKILINLLGSSKEAARLFNGLCSQIPRYKSYYAYYYNELNTFYENRWNVTRATLKKVYFKDLWTGSSTVVGLMVLLFTITATTRNVYLR</sequence>
<evidence type="ECO:0000256" key="1">
    <source>
        <dbReference type="SAM" id="Phobius"/>
    </source>
</evidence>
<feature type="transmembrane region" description="Helical" evidence="1">
    <location>
        <begin position="399"/>
        <end position="420"/>
    </location>
</feature>
<dbReference type="AlphaFoldDB" id="W9QHG5"/>
<dbReference type="Proteomes" id="UP000030645">
    <property type="component" value="Unassembled WGS sequence"/>
</dbReference>
<keyword evidence="1" id="KW-0812">Transmembrane</keyword>
<dbReference type="InterPro" id="IPR004158">
    <property type="entry name" value="DUF247_pln"/>
</dbReference>
<gene>
    <name evidence="2" type="ORF">L484_003284</name>
</gene>
<dbReference type="PANTHER" id="PTHR31170:SF9">
    <property type="entry name" value="PROTEIN, PUTATIVE (DUF247)-RELATED"/>
    <property type="match status" value="1"/>
</dbReference>
<name>W9QHG5_9ROSA</name>